<sequence>MIKRSYNIFFAVLVLCIWSLSGCHHSPGSGNEVNIAEPMSKSQLSQGKTLTFFAPVEGKSSGAVSYRRLIDRYNKSHEVHVVFEGIATADGYNEYLEERLKTGKGDDIFIVNEDSVKTLAHNGHFYDLSSLEAFEKLNDSAREEAVIGDTVYCIPMNMTAYALFVNMDVLAGYGLEAPDNLEEFKSCCTEIKALGGTPISLSRWHATAVPTIAGGLYKLYGAPDFQNQLELLNSGEALIGDYMVEGFKAFQTAVENGWYGDGVDGDIADALRAGEQDISDFVSGRTAFYFGPLEYIPLVEEANPQPDYHVQGIPVPGGTALLTTAVSRLCVNPHSENLDEAMEFVSYLSSEYYKESMKNGTIILPVYKSSDFTLSNEKMRPAYETYESGIRIPAEDMHLKFGSWDVVRELCLEMFNGMTAEEAAEEYNKIQLEQISGYDKQEKYP</sequence>
<name>A0A6N2XUG0_9FIRM</name>
<dbReference type="EMBL" id="CACRTF010000032">
    <property type="protein sequence ID" value="VYT57497.1"/>
    <property type="molecule type" value="Genomic_DNA"/>
</dbReference>
<dbReference type="PROSITE" id="PS51257">
    <property type="entry name" value="PROKAR_LIPOPROTEIN"/>
    <property type="match status" value="1"/>
</dbReference>
<dbReference type="AlphaFoldDB" id="A0A6N2XUG0"/>
<dbReference type="Gene3D" id="3.40.190.10">
    <property type="entry name" value="Periplasmic binding protein-like II"/>
    <property type="match status" value="2"/>
</dbReference>
<dbReference type="PANTHER" id="PTHR43649">
    <property type="entry name" value="ARABINOSE-BINDING PROTEIN-RELATED"/>
    <property type="match status" value="1"/>
</dbReference>
<proteinExistence type="predicted"/>
<evidence type="ECO:0000313" key="1">
    <source>
        <dbReference type="EMBL" id="VYT57497.1"/>
    </source>
</evidence>
<dbReference type="GeneID" id="23111316"/>
<reference evidence="1" key="1">
    <citation type="submission" date="2019-11" db="EMBL/GenBank/DDBJ databases">
        <authorList>
            <person name="Feng L."/>
        </authorList>
    </citation>
    <scope>NUCLEOTIDE SEQUENCE</scope>
    <source>
        <strain evidence="1">CbolteaeLFYP116</strain>
    </source>
</reference>
<organism evidence="1">
    <name type="scientific">Enterocloster bolteae</name>
    <dbReference type="NCBI Taxonomy" id="208479"/>
    <lineage>
        <taxon>Bacteria</taxon>
        <taxon>Bacillati</taxon>
        <taxon>Bacillota</taxon>
        <taxon>Clostridia</taxon>
        <taxon>Lachnospirales</taxon>
        <taxon>Lachnospiraceae</taxon>
        <taxon>Enterocloster</taxon>
    </lineage>
</organism>
<accession>A0A6N2XUG0</accession>
<dbReference type="SUPFAM" id="SSF53850">
    <property type="entry name" value="Periplasmic binding protein-like II"/>
    <property type="match status" value="1"/>
</dbReference>
<protein>
    <submittedName>
        <fullName evidence="1">Bacterial extracellular solute-binding protein</fullName>
    </submittedName>
</protein>
<gene>
    <name evidence="1" type="ORF">CBLFYP116_00559</name>
</gene>
<dbReference type="RefSeq" id="WP_002573879.1">
    <property type="nucleotide sequence ID" value="NZ_BAABZS010000001.1"/>
</dbReference>
<dbReference type="InterPro" id="IPR006059">
    <property type="entry name" value="SBP"/>
</dbReference>
<dbReference type="InterPro" id="IPR050490">
    <property type="entry name" value="Bact_solute-bd_prot1"/>
</dbReference>
<dbReference type="Pfam" id="PF01547">
    <property type="entry name" value="SBP_bac_1"/>
    <property type="match status" value="1"/>
</dbReference>